<feature type="compositionally biased region" description="Polar residues" evidence="1">
    <location>
        <begin position="291"/>
        <end position="302"/>
    </location>
</feature>
<dbReference type="Proteomes" id="UP000076154">
    <property type="component" value="Unassembled WGS sequence"/>
</dbReference>
<dbReference type="AlphaFoldDB" id="A0A369KA80"/>
<feature type="compositionally biased region" description="Basic and acidic residues" evidence="1">
    <location>
        <begin position="37"/>
        <end position="54"/>
    </location>
</feature>
<feature type="compositionally biased region" description="Acidic residues" evidence="1">
    <location>
        <begin position="335"/>
        <end position="346"/>
    </location>
</feature>
<comment type="caution">
    <text evidence="2">The sequence shown here is derived from an EMBL/GenBank/DDBJ whole genome shotgun (WGS) entry which is preliminary data.</text>
</comment>
<proteinExistence type="predicted"/>
<dbReference type="OrthoDB" id="3203770at2759"/>
<feature type="compositionally biased region" description="Polar residues" evidence="1">
    <location>
        <begin position="314"/>
        <end position="334"/>
    </location>
</feature>
<reference evidence="2" key="1">
    <citation type="submission" date="2018-04" db="EMBL/GenBank/DDBJ databases">
        <title>Whole genome sequencing of Hypsizygus marmoreus.</title>
        <authorList>
            <person name="Choi I.-G."/>
            <person name="Min B."/>
            <person name="Kim J.-G."/>
            <person name="Kim S."/>
            <person name="Oh Y.-L."/>
            <person name="Kong W.-S."/>
            <person name="Park H."/>
            <person name="Jeong J."/>
            <person name="Song E.-S."/>
        </authorList>
    </citation>
    <scope>NUCLEOTIDE SEQUENCE [LARGE SCALE GENOMIC DNA]</scope>
    <source>
        <strain evidence="2">51987-8</strain>
    </source>
</reference>
<evidence type="ECO:0000313" key="2">
    <source>
        <dbReference type="EMBL" id="RDB28723.1"/>
    </source>
</evidence>
<keyword evidence="3" id="KW-1185">Reference proteome</keyword>
<evidence type="ECO:0000313" key="3">
    <source>
        <dbReference type="Proteomes" id="UP000076154"/>
    </source>
</evidence>
<feature type="compositionally biased region" description="Low complexity" evidence="1">
    <location>
        <begin position="399"/>
        <end position="411"/>
    </location>
</feature>
<protein>
    <submittedName>
        <fullName evidence="2">Uncharacterized protein</fullName>
    </submittedName>
</protein>
<evidence type="ECO:0000256" key="1">
    <source>
        <dbReference type="SAM" id="MobiDB-lite"/>
    </source>
</evidence>
<feature type="compositionally biased region" description="Basic and acidic residues" evidence="1">
    <location>
        <begin position="163"/>
        <end position="189"/>
    </location>
</feature>
<organism evidence="2 3">
    <name type="scientific">Hypsizygus marmoreus</name>
    <name type="common">White beech mushroom</name>
    <name type="synonym">Agaricus marmoreus</name>
    <dbReference type="NCBI Taxonomy" id="39966"/>
    <lineage>
        <taxon>Eukaryota</taxon>
        <taxon>Fungi</taxon>
        <taxon>Dikarya</taxon>
        <taxon>Basidiomycota</taxon>
        <taxon>Agaricomycotina</taxon>
        <taxon>Agaricomycetes</taxon>
        <taxon>Agaricomycetidae</taxon>
        <taxon>Agaricales</taxon>
        <taxon>Tricholomatineae</taxon>
        <taxon>Lyophyllaceae</taxon>
        <taxon>Hypsizygus</taxon>
    </lineage>
</organism>
<sequence length="682" mass="73304">MSKPAELSSSGSPKSKVSTRGSIRHSLGLAGKAFADVIHKDSDKSARKGKDTSSRRLSAIGTKPAAPRASMGDTKPPFQTARRAATPDSKTVTRRRLSAGVQRASMDEQSSRPADSAGLTRVSTLRPRPGTASSALPKYRPKSAVIEAAKSPSPTTGTRRPYKSSDDEKEDRNAQKKAESSRSSSEKVSRPISPLPQRAALKANLSNTVHVTPPATPTKIKPATPSSSKSSPSRPTKVVKTANSASAVASGIPRPPSSTSSSSSINPHTPKTPSAKAVTAIRRSAHEKNARSSPSPQRSLNDSPLARRARTMPQDASPSPKPTTIGNMSHISEGNSEEDSETEDVELLLAPVAALGAPTPAMPRITTRNRRRLAPQTPTRANVLPSRANMSYLSPLPPDAESSSSSLRPPLQRGEKQARGSILSWEQLANEASKTLDEDEIESMLSDIPAPFRPGAVSPTPSSGYLDIPESPCLSALSSPGGYGSISQVLLPDVTPSPAMHHNTQRYDEIPAVDAAIVTLLRLQLAAAENTAKERLYQLQTMEEELHNMKASRGRDTQQLTEQIVYMEEQIRAKLESQERVEEEKAAYTAGLEEQLRQAQTFREQAIQEALVHSQEAARATQDSALKMQRDSCEVAFSARAAASEWASVHDLVDMELDIVRGDREVLSVLLAELDKLCRVAL</sequence>
<dbReference type="InParanoid" id="A0A369KA80"/>
<feature type="compositionally biased region" description="Low complexity" evidence="1">
    <location>
        <begin position="211"/>
        <end position="240"/>
    </location>
</feature>
<feature type="compositionally biased region" description="Low complexity" evidence="1">
    <location>
        <begin position="347"/>
        <end position="359"/>
    </location>
</feature>
<feature type="compositionally biased region" description="Low complexity" evidence="1">
    <location>
        <begin position="8"/>
        <end position="18"/>
    </location>
</feature>
<dbReference type="STRING" id="39966.A0A369KA80"/>
<gene>
    <name evidence="2" type="ORF">Hypma_015187</name>
</gene>
<accession>A0A369KA80</accession>
<feature type="region of interest" description="Disordered" evidence="1">
    <location>
        <begin position="1"/>
        <end position="420"/>
    </location>
</feature>
<name>A0A369KA80_HYPMA</name>
<dbReference type="EMBL" id="LUEZ02000010">
    <property type="protein sequence ID" value="RDB28723.1"/>
    <property type="molecule type" value="Genomic_DNA"/>
</dbReference>